<evidence type="ECO:0000256" key="1">
    <source>
        <dbReference type="SAM" id="SignalP"/>
    </source>
</evidence>
<evidence type="ECO:0000313" key="2">
    <source>
        <dbReference type="EMBL" id="KAH7058965.1"/>
    </source>
</evidence>
<gene>
    <name evidence="2" type="ORF">B0J12DRAFT_652095</name>
</gene>
<feature type="signal peptide" evidence="1">
    <location>
        <begin position="1"/>
        <end position="26"/>
    </location>
</feature>
<keyword evidence="1" id="KW-0732">Signal</keyword>
<accession>A0ABQ8GLD9</accession>
<proteinExistence type="predicted"/>
<comment type="caution">
    <text evidence="2">The sequence shown here is derived from an EMBL/GenBank/DDBJ whole genome shotgun (WGS) entry which is preliminary data.</text>
</comment>
<sequence>MLPLLLMPRLLLPWLLLWCSPPPGWQSVIRCHGLRIDAYSGGAIRLSLLLFSSYRGRSGMRVPVLRHNDFLPLQVAALA</sequence>
<evidence type="ECO:0000313" key="3">
    <source>
        <dbReference type="Proteomes" id="UP000774617"/>
    </source>
</evidence>
<evidence type="ECO:0008006" key="4">
    <source>
        <dbReference type="Google" id="ProtNLM"/>
    </source>
</evidence>
<feature type="chain" id="PRO_5045396276" description="Secreted protein" evidence="1">
    <location>
        <begin position="27"/>
        <end position="79"/>
    </location>
</feature>
<dbReference type="EMBL" id="JAGTJR010000006">
    <property type="protein sequence ID" value="KAH7058965.1"/>
    <property type="molecule type" value="Genomic_DNA"/>
</dbReference>
<organism evidence="2 3">
    <name type="scientific">Macrophomina phaseolina</name>
    <dbReference type="NCBI Taxonomy" id="35725"/>
    <lineage>
        <taxon>Eukaryota</taxon>
        <taxon>Fungi</taxon>
        <taxon>Dikarya</taxon>
        <taxon>Ascomycota</taxon>
        <taxon>Pezizomycotina</taxon>
        <taxon>Dothideomycetes</taxon>
        <taxon>Dothideomycetes incertae sedis</taxon>
        <taxon>Botryosphaeriales</taxon>
        <taxon>Botryosphaeriaceae</taxon>
        <taxon>Macrophomina</taxon>
    </lineage>
</organism>
<protein>
    <recommendedName>
        <fullName evidence="4">Secreted protein</fullName>
    </recommendedName>
</protein>
<dbReference type="Proteomes" id="UP000774617">
    <property type="component" value="Unassembled WGS sequence"/>
</dbReference>
<reference evidence="2 3" key="1">
    <citation type="journal article" date="2021" name="Nat. Commun.">
        <title>Genetic determinants of endophytism in the Arabidopsis root mycobiome.</title>
        <authorList>
            <person name="Mesny F."/>
            <person name="Miyauchi S."/>
            <person name="Thiergart T."/>
            <person name="Pickel B."/>
            <person name="Atanasova L."/>
            <person name="Karlsson M."/>
            <person name="Huettel B."/>
            <person name="Barry K.W."/>
            <person name="Haridas S."/>
            <person name="Chen C."/>
            <person name="Bauer D."/>
            <person name="Andreopoulos W."/>
            <person name="Pangilinan J."/>
            <person name="LaButti K."/>
            <person name="Riley R."/>
            <person name="Lipzen A."/>
            <person name="Clum A."/>
            <person name="Drula E."/>
            <person name="Henrissat B."/>
            <person name="Kohler A."/>
            <person name="Grigoriev I.V."/>
            <person name="Martin F.M."/>
            <person name="Hacquard S."/>
        </authorList>
    </citation>
    <scope>NUCLEOTIDE SEQUENCE [LARGE SCALE GENOMIC DNA]</scope>
    <source>
        <strain evidence="2 3">MPI-SDFR-AT-0080</strain>
    </source>
</reference>
<name>A0ABQ8GLD9_9PEZI</name>
<keyword evidence="3" id="KW-1185">Reference proteome</keyword>